<keyword evidence="2" id="KW-1185">Reference proteome</keyword>
<organism evidence="1 2">
    <name type="scientific">Apiospora phragmitis</name>
    <dbReference type="NCBI Taxonomy" id="2905665"/>
    <lineage>
        <taxon>Eukaryota</taxon>
        <taxon>Fungi</taxon>
        <taxon>Dikarya</taxon>
        <taxon>Ascomycota</taxon>
        <taxon>Pezizomycotina</taxon>
        <taxon>Sordariomycetes</taxon>
        <taxon>Xylariomycetidae</taxon>
        <taxon>Amphisphaeriales</taxon>
        <taxon>Apiosporaceae</taxon>
        <taxon>Apiospora</taxon>
    </lineage>
</organism>
<gene>
    <name evidence="1" type="ORF">PG994_008066</name>
</gene>
<sequence length="501" mass="56609">MYLSSLPNLRFRVLTRSSEHWSVFCNGHYYHLRSLSRSADAPFHPSHIAKNDDRPSTQFEDMDTSNPDLPSYSFLPDMSGRPLLAYHMGQTSYSPCEIRQIAQWIIGLLDQYGFLASNCEHFVLCLLMRIVNRGRVRRLFLGTAIQIANWDRKPITGSTSHQSKGFSGGLELIRPSDPVVMTFLQWHYLNWKIDAVTRHPQTLRTQGLQAPIANNSFSHNVRSDLCCNHSTDVCTPRRNRIIDPGGGLASNVERNTKHWRSSVESVKGFSFDDIIWARHEDASQALADYLAPSEHNQARRYHIGVAYLQPKGHAAIILQDGSSGKATPFEIIYRQYENEKLPAAGVRLLHIRFLAGRSDTFTLVLSEPQTRNLRFIRYHDLYRIYTTERVIRHAALRACPQSHQYITSDCATYVFNFLNELLGYLGKQCVKSNMEPHVNYLALHNHVYDGALGALESDIRRKAQKAAMSGSIPSGTIGAIGAVAPVFIAFAGVGEPWRIAR</sequence>
<name>A0ABR1UUH4_9PEZI</name>
<comment type="caution">
    <text evidence="1">The sequence shown here is derived from an EMBL/GenBank/DDBJ whole genome shotgun (WGS) entry which is preliminary data.</text>
</comment>
<dbReference type="GeneID" id="92092538"/>
<dbReference type="RefSeq" id="XP_066714962.1">
    <property type="nucleotide sequence ID" value="XM_066859475.1"/>
</dbReference>
<evidence type="ECO:0000313" key="1">
    <source>
        <dbReference type="EMBL" id="KAK8061700.1"/>
    </source>
</evidence>
<accession>A0ABR1UUH4</accession>
<proteinExistence type="predicted"/>
<evidence type="ECO:0000313" key="2">
    <source>
        <dbReference type="Proteomes" id="UP001480595"/>
    </source>
</evidence>
<reference evidence="1 2" key="1">
    <citation type="submission" date="2023-01" db="EMBL/GenBank/DDBJ databases">
        <title>Analysis of 21 Apiospora genomes using comparative genomics revels a genus with tremendous synthesis potential of carbohydrate active enzymes and secondary metabolites.</title>
        <authorList>
            <person name="Sorensen T."/>
        </authorList>
    </citation>
    <scope>NUCLEOTIDE SEQUENCE [LARGE SCALE GENOMIC DNA]</scope>
    <source>
        <strain evidence="1 2">CBS 135458</strain>
    </source>
</reference>
<dbReference type="Proteomes" id="UP001480595">
    <property type="component" value="Unassembled WGS sequence"/>
</dbReference>
<protein>
    <submittedName>
        <fullName evidence="1">Uncharacterized protein</fullName>
    </submittedName>
</protein>
<dbReference type="EMBL" id="JAQQWL010000008">
    <property type="protein sequence ID" value="KAK8061700.1"/>
    <property type="molecule type" value="Genomic_DNA"/>
</dbReference>